<feature type="compositionally biased region" description="Polar residues" evidence="1">
    <location>
        <begin position="501"/>
        <end position="511"/>
    </location>
</feature>
<feature type="compositionally biased region" description="Polar residues" evidence="1">
    <location>
        <begin position="103"/>
        <end position="117"/>
    </location>
</feature>
<evidence type="ECO:0008006" key="5">
    <source>
        <dbReference type="Google" id="ProtNLM"/>
    </source>
</evidence>
<dbReference type="HOGENOM" id="CLU_374347_0_0_1"/>
<dbReference type="eggNOG" id="ENOG502SPMK">
    <property type="taxonomic scope" value="Eukaryota"/>
</dbReference>
<dbReference type="RefSeq" id="XP_008031518.1">
    <property type="nucleotide sequence ID" value="XM_008033327.1"/>
</dbReference>
<gene>
    <name evidence="3" type="ORF">SETTUDRAFT_100000</name>
</gene>
<dbReference type="Proteomes" id="UP000016935">
    <property type="component" value="Unassembled WGS sequence"/>
</dbReference>
<keyword evidence="2" id="KW-0732">Signal</keyword>
<feature type="compositionally biased region" description="Basic and acidic residues" evidence="1">
    <location>
        <begin position="688"/>
        <end position="713"/>
    </location>
</feature>
<sequence length="742" mass="81515">MAVLAAILPVVSRSSALALGLFRIAAESPEAAQELVAVANKINAFASILKQVGTIIKEDDRLPSPEAVDALDDVIEQSQHVLTSFESATSIEGTQHHGRRDSASSVGSTGSQPDPSTKTRLAYLMAHLEALSTTLSVLLQTLYTAQSIMWSKLRPTVSPQQAARVVDHEKTQLETLIIQQQLAILFALTIFETSSKSDARTMEEESPQSLISTDKDQTPKPSNLYPYHNKELFNLDTSGSNGLPSVCKISASQAEHLLHQWTSLRQFERRLEDEEHEQRRQRQQAQQATVESDSEEDHSKRSKKLGDGVWRSRRSPSVQPLFTAKNMPSPESEKQFGPQAPRTPADTPHTPQTSISTTSSSGNSSGGPPVDAAAAVEAKEDAIEADLEIPWRLCTRKYHWRFIDAKQVDSNTDQPPSVAFAERNSWTEIMASWVCKEAIQEARLPFTQVQKEKQDGRRTTFETCFCIARPLQFDQVNRLVERTVEIYRENAPPTPPAQPKARSSSFHQPSVSGKKGNHFDQTRTPVTRATHPPLDRAKRLAPGGLPSGGLAPPGVPPPPLDRSKSTPGPGLVPPLPQTAINSRTPNLQIPVPTGQHYSHHAPTLSHSPRHAYYSQQASGYPTQPMQASAPPYYPHPHIPSSASTPATIPPPPPPSRHYYNTDTNTETDTDTDTPTSDSEPSRPHRTRRSAERSRSRYADRYADRPAPRRSYETRRKKKKKASAGALLGVGGLTALLDGLGGL</sequence>
<dbReference type="GeneID" id="19394762"/>
<dbReference type="AlphaFoldDB" id="R0I5V7"/>
<dbReference type="EMBL" id="KB908877">
    <property type="protein sequence ID" value="EOA80936.1"/>
    <property type="molecule type" value="Genomic_DNA"/>
</dbReference>
<proteinExistence type="predicted"/>
<feature type="region of interest" description="Disordered" evidence="1">
    <location>
        <begin position="197"/>
        <end position="225"/>
    </location>
</feature>
<evidence type="ECO:0000256" key="2">
    <source>
        <dbReference type="SAM" id="SignalP"/>
    </source>
</evidence>
<organism evidence="3 4">
    <name type="scientific">Exserohilum turcicum (strain 28A)</name>
    <name type="common">Northern leaf blight fungus</name>
    <name type="synonym">Setosphaeria turcica</name>
    <dbReference type="NCBI Taxonomy" id="671987"/>
    <lineage>
        <taxon>Eukaryota</taxon>
        <taxon>Fungi</taxon>
        <taxon>Dikarya</taxon>
        <taxon>Ascomycota</taxon>
        <taxon>Pezizomycotina</taxon>
        <taxon>Dothideomycetes</taxon>
        <taxon>Pleosporomycetidae</taxon>
        <taxon>Pleosporales</taxon>
        <taxon>Pleosporineae</taxon>
        <taxon>Pleosporaceae</taxon>
        <taxon>Exserohilum</taxon>
    </lineage>
</organism>
<name>R0I5V7_EXST2</name>
<feature type="compositionally biased region" description="Low complexity" evidence="1">
    <location>
        <begin position="347"/>
        <end position="373"/>
    </location>
</feature>
<reference evidence="3 4" key="1">
    <citation type="journal article" date="2012" name="PLoS Pathog.">
        <title>Diverse lifestyles and strategies of plant pathogenesis encoded in the genomes of eighteen Dothideomycetes fungi.</title>
        <authorList>
            <person name="Ohm R.A."/>
            <person name="Feau N."/>
            <person name="Henrissat B."/>
            <person name="Schoch C.L."/>
            <person name="Horwitz B.A."/>
            <person name="Barry K.W."/>
            <person name="Condon B.J."/>
            <person name="Copeland A.C."/>
            <person name="Dhillon B."/>
            <person name="Glaser F."/>
            <person name="Hesse C.N."/>
            <person name="Kosti I."/>
            <person name="LaButti K."/>
            <person name="Lindquist E.A."/>
            <person name="Lucas S."/>
            <person name="Salamov A.A."/>
            <person name="Bradshaw R.E."/>
            <person name="Ciuffetti L."/>
            <person name="Hamelin R.C."/>
            <person name="Kema G.H.J."/>
            <person name="Lawrence C."/>
            <person name="Scott J.A."/>
            <person name="Spatafora J.W."/>
            <person name="Turgeon B.G."/>
            <person name="de Wit P.J.G.M."/>
            <person name="Zhong S."/>
            <person name="Goodwin S.B."/>
            <person name="Grigoriev I.V."/>
        </authorList>
    </citation>
    <scope>NUCLEOTIDE SEQUENCE [LARGE SCALE GENOMIC DNA]</scope>
    <source>
        <strain evidence="4">28A</strain>
    </source>
</reference>
<evidence type="ECO:0000313" key="3">
    <source>
        <dbReference type="EMBL" id="EOA80936.1"/>
    </source>
</evidence>
<protein>
    <recommendedName>
        <fullName evidence="5">Fungal N-terminal domain-containing protein</fullName>
    </recommendedName>
</protein>
<evidence type="ECO:0000313" key="4">
    <source>
        <dbReference type="Proteomes" id="UP000016935"/>
    </source>
</evidence>
<feature type="compositionally biased region" description="Low complexity" evidence="1">
    <location>
        <begin position="540"/>
        <end position="552"/>
    </location>
</feature>
<dbReference type="STRING" id="671987.R0I5V7"/>
<feature type="signal peptide" evidence="2">
    <location>
        <begin position="1"/>
        <end position="18"/>
    </location>
</feature>
<feature type="region of interest" description="Disordered" evidence="1">
    <location>
        <begin position="489"/>
        <end position="722"/>
    </location>
</feature>
<keyword evidence="4" id="KW-1185">Reference proteome</keyword>
<feature type="compositionally biased region" description="Polar residues" evidence="1">
    <location>
        <begin position="613"/>
        <end position="626"/>
    </location>
</feature>
<feature type="region of interest" description="Disordered" evidence="1">
    <location>
        <begin position="272"/>
        <end position="373"/>
    </location>
</feature>
<dbReference type="OrthoDB" id="5431013at2759"/>
<feature type="chain" id="PRO_5004342154" description="Fungal N-terminal domain-containing protein" evidence="2">
    <location>
        <begin position="19"/>
        <end position="742"/>
    </location>
</feature>
<feature type="compositionally biased region" description="Polar residues" evidence="1">
    <location>
        <begin position="578"/>
        <end position="587"/>
    </location>
</feature>
<accession>R0I5V7</accession>
<reference evidence="3 4" key="2">
    <citation type="journal article" date="2013" name="PLoS Genet.">
        <title>Comparative genome structure, secondary metabolite, and effector coding capacity across Cochliobolus pathogens.</title>
        <authorList>
            <person name="Condon B.J."/>
            <person name="Leng Y."/>
            <person name="Wu D."/>
            <person name="Bushley K.E."/>
            <person name="Ohm R.A."/>
            <person name="Otillar R."/>
            <person name="Martin J."/>
            <person name="Schackwitz W."/>
            <person name="Grimwood J."/>
            <person name="MohdZainudin N."/>
            <person name="Xue C."/>
            <person name="Wang R."/>
            <person name="Manning V.A."/>
            <person name="Dhillon B."/>
            <person name="Tu Z.J."/>
            <person name="Steffenson B.J."/>
            <person name="Salamov A."/>
            <person name="Sun H."/>
            <person name="Lowry S."/>
            <person name="LaButti K."/>
            <person name="Han J."/>
            <person name="Copeland A."/>
            <person name="Lindquist E."/>
            <person name="Barry K."/>
            <person name="Schmutz J."/>
            <person name="Baker S.E."/>
            <person name="Ciuffetti L.M."/>
            <person name="Grigoriev I.V."/>
            <person name="Zhong S."/>
            <person name="Turgeon B.G."/>
        </authorList>
    </citation>
    <scope>NUCLEOTIDE SEQUENCE [LARGE SCALE GENOMIC DNA]</scope>
    <source>
        <strain evidence="4">28A</strain>
    </source>
</reference>
<feature type="region of interest" description="Disordered" evidence="1">
    <location>
        <begin position="88"/>
        <end position="117"/>
    </location>
</feature>
<evidence type="ECO:0000256" key="1">
    <source>
        <dbReference type="SAM" id="MobiDB-lite"/>
    </source>
</evidence>